<keyword evidence="3" id="KW-1185">Reference proteome</keyword>
<evidence type="ECO:0000313" key="2">
    <source>
        <dbReference type="EMBL" id="GGT97391.1"/>
    </source>
</evidence>
<protein>
    <submittedName>
        <fullName evidence="2">Uncharacterized protein</fullName>
    </submittedName>
</protein>
<comment type="caution">
    <text evidence="2">The sequence shown here is derived from an EMBL/GenBank/DDBJ whole genome shotgun (WGS) entry which is preliminary data.</text>
</comment>
<feature type="region of interest" description="Disordered" evidence="1">
    <location>
        <begin position="50"/>
        <end position="138"/>
    </location>
</feature>
<name>A0A918HR31_9ACTN</name>
<reference evidence="2" key="1">
    <citation type="journal article" date="2014" name="Int. J. Syst. Evol. Microbiol.">
        <title>Complete genome sequence of Corynebacterium casei LMG S-19264T (=DSM 44701T), isolated from a smear-ripened cheese.</title>
        <authorList>
            <consortium name="US DOE Joint Genome Institute (JGI-PGF)"/>
            <person name="Walter F."/>
            <person name="Albersmeier A."/>
            <person name="Kalinowski J."/>
            <person name="Ruckert C."/>
        </authorList>
    </citation>
    <scope>NUCLEOTIDE SEQUENCE</scope>
    <source>
        <strain evidence="2">JCM 4125</strain>
    </source>
</reference>
<proteinExistence type="predicted"/>
<dbReference type="Proteomes" id="UP000646776">
    <property type="component" value="Unassembled WGS sequence"/>
</dbReference>
<gene>
    <name evidence="2" type="ORF">GCM10010226_88500</name>
</gene>
<evidence type="ECO:0000256" key="1">
    <source>
        <dbReference type="SAM" id="MobiDB-lite"/>
    </source>
</evidence>
<sequence length="138" mass="14074">MGDRVLILAPESDATRADSWAAHRHCAAGQMPGSKGFGLMNSQVQLLLLPGPRSRSGAPGVHLAGGRRKVPLPGSDRTTAASGPAFPSHVARDRLITTLAARPGPGRANICPSYVKEPAGSSPPLARGEGPADAALDA</sequence>
<organism evidence="2 3">
    <name type="scientific">Streptomyces phaeofaciens</name>
    <dbReference type="NCBI Taxonomy" id="68254"/>
    <lineage>
        <taxon>Bacteria</taxon>
        <taxon>Bacillati</taxon>
        <taxon>Actinomycetota</taxon>
        <taxon>Actinomycetes</taxon>
        <taxon>Kitasatosporales</taxon>
        <taxon>Streptomycetaceae</taxon>
        <taxon>Streptomyces</taxon>
    </lineage>
</organism>
<evidence type="ECO:0000313" key="3">
    <source>
        <dbReference type="Proteomes" id="UP000646776"/>
    </source>
</evidence>
<dbReference type="EMBL" id="BMSA01000053">
    <property type="protein sequence ID" value="GGT97391.1"/>
    <property type="molecule type" value="Genomic_DNA"/>
</dbReference>
<accession>A0A918HR31</accession>
<dbReference type="AlphaFoldDB" id="A0A918HR31"/>
<reference evidence="2" key="2">
    <citation type="submission" date="2020-09" db="EMBL/GenBank/DDBJ databases">
        <authorList>
            <person name="Sun Q."/>
            <person name="Ohkuma M."/>
        </authorList>
    </citation>
    <scope>NUCLEOTIDE SEQUENCE</scope>
    <source>
        <strain evidence="2">JCM 4125</strain>
    </source>
</reference>